<accession>A0A8H5F403</accession>
<name>A0A8H5F403_9AGAR</name>
<protein>
    <submittedName>
        <fullName evidence="2">Uncharacterized protein</fullName>
    </submittedName>
</protein>
<feature type="compositionally biased region" description="Low complexity" evidence="1">
    <location>
        <begin position="83"/>
        <end position="94"/>
    </location>
</feature>
<dbReference type="EMBL" id="JAACJJ010000028">
    <property type="protein sequence ID" value="KAF5322826.1"/>
    <property type="molecule type" value="Genomic_DNA"/>
</dbReference>
<gene>
    <name evidence="2" type="ORF">D9619_002033</name>
</gene>
<dbReference type="Proteomes" id="UP000567179">
    <property type="component" value="Unassembled WGS sequence"/>
</dbReference>
<dbReference type="AlphaFoldDB" id="A0A8H5F403"/>
<evidence type="ECO:0000313" key="2">
    <source>
        <dbReference type="EMBL" id="KAF5322826.1"/>
    </source>
</evidence>
<evidence type="ECO:0000256" key="1">
    <source>
        <dbReference type="SAM" id="MobiDB-lite"/>
    </source>
</evidence>
<organism evidence="2 3">
    <name type="scientific">Psilocybe cf. subviscida</name>
    <dbReference type="NCBI Taxonomy" id="2480587"/>
    <lineage>
        <taxon>Eukaryota</taxon>
        <taxon>Fungi</taxon>
        <taxon>Dikarya</taxon>
        <taxon>Basidiomycota</taxon>
        <taxon>Agaricomycotina</taxon>
        <taxon>Agaricomycetes</taxon>
        <taxon>Agaricomycetidae</taxon>
        <taxon>Agaricales</taxon>
        <taxon>Agaricineae</taxon>
        <taxon>Strophariaceae</taxon>
        <taxon>Psilocybe</taxon>
    </lineage>
</organism>
<comment type="caution">
    <text evidence="2">The sequence shown here is derived from an EMBL/GenBank/DDBJ whole genome shotgun (WGS) entry which is preliminary data.</text>
</comment>
<feature type="compositionally biased region" description="Low complexity" evidence="1">
    <location>
        <begin position="66"/>
        <end position="75"/>
    </location>
</feature>
<reference evidence="2 3" key="1">
    <citation type="journal article" date="2020" name="ISME J.">
        <title>Uncovering the hidden diversity of litter-decomposition mechanisms in mushroom-forming fungi.</title>
        <authorList>
            <person name="Floudas D."/>
            <person name="Bentzer J."/>
            <person name="Ahren D."/>
            <person name="Johansson T."/>
            <person name="Persson P."/>
            <person name="Tunlid A."/>
        </authorList>
    </citation>
    <scope>NUCLEOTIDE SEQUENCE [LARGE SCALE GENOMIC DNA]</scope>
    <source>
        <strain evidence="2 3">CBS 101986</strain>
    </source>
</reference>
<proteinExistence type="predicted"/>
<sequence length="94" mass="10564">MIRRTPTLIPMTDSDVQDVRDLVDKQRQAQMQHHQLMLKMKRLAAAHTYTQEDREMFEQLRASAVQASKAQAKAQRIGLQPDASSSSTANPTAS</sequence>
<keyword evidence="3" id="KW-1185">Reference proteome</keyword>
<feature type="region of interest" description="Disordered" evidence="1">
    <location>
        <begin position="66"/>
        <end position="94"/>
    </location>
</feature>
<dbReference type="OrthoDB" id="3182478at2759"/>
<evidence type="ECO:0000313" key="3">
    <source>
        <dbReference type="Proteomes" id="UP000567179"/>
    </source>
</evidence>